<proteinExistence type="predicted"/>
<dbReference type="Proteomes" id="UP000095463">
    <property type="component" value="Unassembled WGS sequence"/>
</dbReference>
<protein>
    <submittedName>
        <fullName evidence="1">Uncharacterized protein</fullName>
    </submittedName>
</protein>
<dbReference type="AlphaFoldDB" id="A0A1E5XRA2"/>
<dbReference type="EMBL" id="LAJE02000171">
    <property type="protein sequence ID" value="OEO31095.1"/>
    <property type="molecule type" value="Genomic_DNA"/>
</dbReference>
<reference evidence="1 2" key="1">
    <citation type="journal article" date="2015" name="Genome Announc.">
        <title>Genome Assemblies of Three Soil-Associated Devosia species: D. insulae, D. limi, and D. soli.</title>
        <authorList>
            <person name="Hassan Y.I."/>
            <person name="Lepp D."/>
            <person name="Zhou T."/>
        </authorList>
    </citation>
    <scope>NUCLEOTIDE SEQUENCE [LARGE SCALE GENOMIC DNA]</scope>
    <source>
        <strain evidence="1 2">DS-56</strain>
    </source>
</reference>
<gene>
    <name evidence="1" type="ORF">VW23_017960</name>
</gene>
<dbReference type="OrthoDB" id="7947997at2"/>
<sequence length="109" mass="12491">MPPPGHLQKKYPGKTHLLKHAAEWGQLIIIRCNGCRRSATYLAADLVELLDPERPALWPPFPCPRCKTDEYIRVTLNSPYGEDYGRMLIRRPGPVRVTQTWRTVKLGDP</sequence>
<evidence type="ECO:0000313" key="1">
    <source>
        <dbReference type="EMBL" id="OEO31095.1"/>
    </source>
</evidence>
<evidence type="ECO:0000313" key="2">
    <source>
        <dbReference type="Proteomes" id="UP000095463"/>
    </source>
</evidence>
<organism evidence="1 2">
    <name type="scientific">Devosia insulae DS-56</name>
    <dbReference type="NCBI Taxonomy" id="1116389"/>
    <lineage>
        <taxon>Bacteria</taxon>
        <taxon>Pseudomonadati</taxon>
        <taxon>Pseudomonadota</taxon>
        <taxon>Alphaproteobacteria</taxon>
        <taxon>Hyphomicrobiales</taxon>
        <taxon>Devosiaceae</taxon>
        <taxon>Devosia</taxon>
    </lineage>
</organism>
<name>A0A1E5XRA2_9HYPH</name>
<comment type="caution">
    <text evidence="1">The sequence shown here is derived from an EMBL/GenBank/DDBJ whole genome shotgun (WGS) entry which is preliminary data.</text>
</comment>
<accession>A0A1E5XRA2</accession>
<dbReference type="RefSeq" id="WP_069909713.1">
    <property type="nucleotide sequence ID" value="NZ_LAJE02000171.1"/>
</dbReference>
<keyword evidence="2" id="KW-1185">Reference proteome</keyword>